<evidence type="ECO:0000259" key="5">
    <source>
        <dbReference type="Pfam" id="PF25989"/>
    </source>
</evidence>
<keyword evidence="2" id="KW-0175">Coiled coil</keyword>
<sequence>MTRCRKIAGVGAAALLLGGGLLYGAWKADRAEASRPRRPSAIPVEVARVTLGPLANRVSAVGTVEARRDVVVSAEAAGRVVRVCAEVGDRVAQGAVLAEVDAEFRRLAVEQAEAQLALAGANARKTAKDMGRNRALFERGDVSDAEMEGIRLAAQNAESGLRSAEVALRVAQRQLADAQVRSPIAGAVARRFVEVGETVGPGTPVANVVDLDVVKVKFTVPEQEIGLVAVGQTARVTIDPYPGVTFEGKVVHIGSKAEGNSHRYPVEVEVANREERPLKAGMFARTEVLTSAHERVPLIPAAALIEGAAQPSVYVVREGRALLRPVSLGGRQGDAAGVVEGLQEGDMVVTMGQQTLRDGAAVEVR</sequence>
<feature type="coiled-coil region" evidence="2">
    <location>
        <begin position="154"/>
        <end position="181"/>
    </location>
</feature>
<reference evidence="6 7" key="1">
    <citation type="journal article" date="2016" name="Nat. Commun.">
        <title>Thousands of microbial genomes shed light on interconnected biogeochemical processes in an aquifer system.</title>
        <authorList>
            <person name="Anantharaman K."/>
            <person name="Brown C.T."/>
            <person name="Hug L.A."/>
            <person name="Sharon I."/>
            <person name="Castelle C.J."/>
            <person name="Probst A.J."/>
            <person name="Thomas B.C."/>
            <person name="Singh A."/>
            <person name="Wilkins M.J."/>
            <person name="Karaoz U."/>
            <person name="Brodie E.L."/>
            <person name="Williams K.H."/>
            <person name="Hubbard S.S."/>
            <person name="Banfield J.F."/>
        </authorList>
    </citation>
    <scope>NUCLEOTIDE SEQUENCE [LARGE SCALE GENOMIC DNA]</scope>
    <source>
        <strain evidence="7">RIFCSPLOWO2_12_FULL_64_10</strain>
    </source>
</reference>
<dbReference type="FunFam" id="2.40.30.170:FF:000010">
    <property type="entry name" value="Efflux RND transporter periplasmic adaptor subunit"/>
    <property type="match status" value="1"/>
</dbReference>
<dbReference type="SUPFAM" id="SSF111369">
    <property type="entry name" value="HlyD-like secretion proteins"/>
    <property type="match status" value="1"/>
</dbReference>
<dbReference type="AlphaFoldDB" id="A0A1F6D5G3"/>
<dbReference type="Gene3D" id="2.40.30.170">
    <property type="match status" value="1"/>
</dbReference>
<dbReference type="Proteomes" id="UP000178606">
    <property type="component" value="Unassembled WGS sequence"/>
</dbReference>
<name>A0A1F6D5G3_HANXR</name>
<dbReference type="GO" id="GO:0015562">
    <property type="term" value="F:efflux transmembrane transporter activity"/>
    <property type="evidence" value="ECO:0007669"/>
    <property type="project" value="TreeGrafter"/>
</dbReference>
<dbReference type="GO" id="GO:1990281">
    <property type="term" value="C:efflux pump complex"/>
    <property type="evidence" value="ECO:0007669"/>
    <property type="project" value="TreeGrafter"/>
</dbReference>
<dbReference type="Pfam" id="PF25954">
    <property type="entry name" value="Beta-barrel_RND_2"/>
    <property type="match status" value="1"/>
</dbReference>
<comment type="caution">
    <text evidence="6">The sequence shown here is derived from an EMBL/GenBank/DDBJ whole genome shotgun (WGS) entry which is preliminary data.</text>
</comment>
<evidence type="ECO:0000313" key="7">
    <source>
        <dbReference type="Proteomes" id="UP000178606"/>
    </source>
</evidence>
<organism evidence="6 7">
    <name type="scientific">Handelsmanbacteria sp. (strain RIFCSPLOWO2_12_FULL_64_10)</name>
    <dbReference type="NCBI Taxonomy" id="1817868"/>
    <lineage>
        <taxon>Bacteria</taxon>
        <taxon>Candidatus Handelsmaniibacteriota</taxon>
    </lineage>
</organism>
<gene>
    <name evidence="6" type="ORF">A3F84_08795</name>
</gene>
<evidence type="ECO:0000256" key="2">
    <source>
        <dbReference type="SAM" id="Coils"/>
    </source>
</evidence>
<dbReference type="Gene3D" id="1.10.287.470">
    <property type="entry name" value="Helix hairpin bin"/>
    <property type="match status" value="1"/>
</dbReference>
<dbReference type="NCBIfam" id="TIGR01730">
    <property type="entry name" value="RND_mfp"/>
    <property type="match status" value="1"/>
</dbReference>
<feature type="domain" description="Multidrug resistance protein MdtA-like barrel-sandwich hybrid" evidence="3">
    <location>
        <begin position="69"/>
        <end position="210"/>
    </location>
</feature>
<feature type="domain" description="CusB-like beta-barrel" evidence="4">
    <location>
        <begin position="216"/>
        <end position="288"/>
    </location>
</feature>
<dbReference type="InterPro" id="IPR058637">
    <property type="entry name" value="YknX-like_C"/>
</dbReference>
<dbReference type="Pfam" id="PF25989">
    <property type="entry name" value="YknX_C"/>
    <property type="match status" value="1"/>
</dbReference>
<proteinExistence type="inferred from homology"/>
<dbReference type="Pfam" id="PF25917">
    <property type="entry name" value="BSH_RND"/>
    <property type="match status" value="1"/>
</dbReference>
<comment type="similarity">
    <text evidence="1">Belongs to the membrane fusion protein (MFP) (TC 8.A.1) family.</text>
</comment>
<evidence type="ECO:0000313" key="6">
    <source>
        <dbReference type="EMBL" id="OGG56587.1"/>
    </source>
</evidence>
<dbReference type="PANTHER" id="PTHR30469:SF38">
    <property type="entry name" value="HLYD FAMILY SECRETION PROTEIN"/>
    <property type="match status" value="1"/>
</dbReference>
<protein>
    <submittedName>
        <fullName evidence="6">Uncharacterized protein</fullName>
    </submittedName>
</protein>
<evidence type="ECO:0000259" key="4">
    <source>
        <dbReference type="Pfam" id="PF25954"/>
    </source>
</evidence>
<dbReference type="InterPro" id="IPR006143">
    <property type="entry name" value="RND_pump_MFP"/>
</dbReference>
<dbReference type="InterPro" id="IPR058792">
    <property type="entry name" value="Beta-barrel_RND_2"/>
</dbReference>
<dbReference type="EMBL" id="MFKF01000026">
    <property type="protein sequence ID" value="OGG56587.1"/>
    <property type="molecule type" value="Genomic_DNA"/>
</dbReference>
<dbReference type="Gene3D" id="2.40.420.20">
    <property type="match status" value="1"/>
</dbReference>
<dbReference type="PANTHER" id="PTHR30469">
    <property type="entry name" value="MULTIDRUG RESISTANCE PROTEIN MDTA"/>
    <property type="match status" value="1"/>
</dbReference>
<accession>A0A1F6D5G3</accession>
<evidence type="ECO:0000256" key="1">
    <source>
        <dbReference type="ARBA" id="ARBA00009477"/>
    </source>
</evidence>
<evidence type="ECO:0000259" key="3">
    <source>
        <dbReference type="Pfam" id="PF25917"/>
    </source>
</evidence>
<feature type="domain" description="YknX-like C-terminal permuted SH3-like" evidence="5">
    <location>
        <begin position="299"/>
        <end position="364"/>
    </location>
</feature>
<dbReference type="Gene3D" id="2.40.50.100">
    <property type="match status" value="1"/>
</dbReference>
<dbReference type="InterPro" id="IPR058625">
    <property type="entry name" value="MdtA-like_BSH"/>
</dbReference>